<feature type="compositionally biased region" description="Basic and acidic residues" evidence="1">
    <location>
        <begin position="47"/>
        <end position="56"/>
    </location>
</feature>
<proteinExistence type="predicted"/>
<feature type="compositionally biased region" description="Basic and acidic residues" evidence="1">
    <location>
        <begin position="87"/>
        <end position="108"/>
    </location>
</feature>
<keyword evidence="3" id="KW-1185">Reference proteome</keyword>
<gene>
    <name evidence="2" type="ORF">DAT39_022569</name>
</gene>
<dbReference type="Proteomes" id="UP000727407">
    <property type="component" value="Unassembled WGS sequence"/>
</dbReference>
<dbReference type="AlphaFoldDB" id="A0A8J4WPW3"/>
<protein>
    <submittedName>
        <fullName evidence="2">Glutamate-rich protein 3-like</fullName>
    </submittedName>
</protein>
<feature type="non-terminal residue" evidence="2">
    <location>
        <position position="108"/>
    </location>
</feature>
<accession>A0A8J4WPW3</accession>
<evidence type="ECO:0000256" key="1">
    <source>
        <dbReference type="SAM" id="MobiDB-lite"/>
    </source>
</evidence>
<feature type="compositionally biased region" description="Acidic residues" evidence="1">
    <location>
        <begin position="64"/>
        <end position="83"/>
    </location>
</feature>
<evidence type="ECO:0000313" key="3">
    <source>
        <dbReference type="Proteomes" id="UP000727407"/>
    </source>
</evidence>
<name>A0A8J4WPW3_CLAMG</name>
<feature type="non-terminal residue" evidence="2">
    <location>
        <position position="1"/>
    </location>
</feature>
<feature type="region of interest" description="Disordered" evidence="1">
    <location>
        <begin position="1"/>
        <end position="108"/>
    </location>
</feature>
<sequence>CIIAMGLDKKPAPPNRIRNNLLVSKSWEKEDEEEKPLQSESSQSHLTDPKRNSGQERKHKNGYEEDFEADDEGPMDDGVDEGNETSFNREEENERRTDENEIEDLNRN</sequence>
<evidence type="ECO:0000313" key="2">
    <source>
        <dbReference type="EMBL" id="KAF5886211.1"/>
    </source>
</evidence>
<comment type="caution">
    <text evidence="2">The sequence shown here is derived from an EMBL/GenBank/DDBJ whole genome shotgun (WGS) entry which is preliminary data.</text>
</comment>
<organism evidence="2 3">
    <name type="scientific">Clarias magur</name>
    <name type="common">Asian catfish</name>
    <name type="synonym">Macropteronotus magur</name>
    <dbReference type="NCBI Taxonomy" id="1594786"/>
    <lineage>
        <taxon>Eukaryota</taxon>
        <taxon>Metazoa</taxon>
        <taxon>Chordata</taxon>
        <taxon>Craniata</taxon>
        <taxon>Vertebrata</taxon>
        <taxon>Euteleostomi</taxon>
        <taxon>Actinopterygii</taxon>
        <taxon>Neopterygii</taxon>
        <taxon>Teleostei</taxon>
        <taxon>Ostariophysi</taxon>
        <taxon>Siluriformes</taxon>
        <taxon>Clariidae</taxon>
        <taxon>Clarias</taxon>
    </lineage>
</organism>
<dbReference type="EMBL" id="QNUK01001193">
    <property type="protein sequence ID" value="KAF5886211.1"/>
    <property type="molecule type" value="Genomic_DNA"/>
</dbReference>
<reference evidence="2" key="1">
    <citation type="submission" date="2020-07" db="EMBL/GenBank/DDBJ databases">
        <title>Clarias magur genome sequencing, assembly and annotation.</title>
        <authorList>
            <person name="Kushwaha B."/>
            <person name="Kumar R."/>
            <person name="Das P."/>
            <person name="Joshi C.G."/>
            <person name="Kumar D."/>
            <person name="Nagpure N.S."/>
            <person name="Pandey M."/>
            <person name="Agarwal S."/>
            <person name="Srivastava S."/>
            <person name="Singh M."/>
            <person name="Sahoo L."/>
            <person name="Jayasankar P."/>
            <person name="Meher P.K."/>
            <person name="Koringa P.G."/>
            <person name="Iquebal M.A."/>
            <person name="Das S.P."/>
            <person name="Bit A."/>
            <person name="Patnaik S."/>
            <person name="Patel N."/>
            <person name="Shah T.M."/>
            <person name="Hinsu A."/>
            <person name="Jena J.K."/>
        </authorList>
    </citation>
    <scope>NUCLEOTIDE SEQUENCE</scope>
    <source>
        <strain evidence="2">CIFAMagur01</strain>
        <tissue evidence="2">Testis</tissue>
    </source>
</reference>